<feature type="transmembrane region" description="Helical" evidence="8">
    <location>
        <begin position="182"/>
        <end position="200"/>
    </location>
</feature>
<keyword evidence="10" id="KW-1185">Reference proteome</keyword>
<name>A0ABW0P0J6_9HYPH</name>
<keyword evidence="6 8" id="KW-0472">Membrane</keyword>
<evidence type="ECO:0000313" key="10">
    <source>
        <dbReference type="Proteomes" id="UP001596060"/>
    </source>
</evidence>
<feature type="transmembrane region" description="Helical" evidence="8">
    <location>
        <begin position="539"/>
        <end position="562"/>
    </location>
</feature>
<proteinExistence type="predicted"/>
<dbReference type="EMBL" id="JBHSLU010000012">
    <property type="protein sequence ID" value="MFC5505187.1"/>
    <property type="molecule type" value="Genomic_DNA"/>
</dbReference>
<protein>
    <submittedName>
        <fullName evidence="9">Glycosyltransferase family 2 protein</fullName>
    </submittedName>
</protein>
<reference evidence="10" key="1">
    <citation type="journal article" date="2019" name="Int. J. Syst. Evol. Microbiol.">
        <title>The Global Catalogue of Microorganisms (GCM) 10K type strain sequencing project: providing services to taxonomists for standard genome sequencing and annotation.</title>
        <authorList>
            <consortium name="The Broad Institute Genomics Platform"/>
            <consortium name="The Broad Institute Genome Sequencing Center for Infectious Disease"/>
            <person name="Wu L."/>
            <person name="Ma J."/>
        </authorList>
    </citation>
    <scope>NUCLEOTIDE SEQUENCE [LARGE SCALE GENOMIC DNA]</scope>
    <source>
        <strain evidence="10">CCUG 43117</strain>
    </source>
</reference>
<dbReference type="Pfam" id="PF13641">
    <property type="entry name" value="Glyco_tranf_2_3"/>
    <property type="match status" value="1"/>
</dbReference>
<dbReference type="Gene3D" id="3.90.550.10">
    <property type="entry name" value="Spore Coat Polysaccharide Biosynthesis Protein SpsA, Chain A"/>
    <property type="match status" value="1"/>
</dbReference>
<evidence type="ECO:0000256" key="2">
    <source>
        <dbReference type="ARBA" id="ARBA00022676"/>
    </source>
</evidence>
<evidence type="ECO:0000313" key="9">
    <source>
        <dbReference type="EMBL" id="MFC5505187.1"/>
    </source>
</evidence>
<dbReference type="PANTHER" id="PTHR43867">
    <property type="entry name" value="CELLULOSE SYNTHASE CATALYTIC SUBUNIT A [UDP-FORMING]"/>
    <property type="match status" value="1"/>
</dbReference>
<evidence type="ECO:0000256" key="8">
    <source>
        <dbReference type="SAM" id="Phobius"/>
    </source>
</evidence>
<keyword evidence="3" id="KW-0808">Transferase</keyword>
<evidence type="ECO:0000256" key="7">
    <source>
        <dbReference type="SAM" id="MobiDB-lite"/>
    </source>
</evidence>
<accession>A0ABW0P0J6</accession>
<evidence type="ECO:0000256" key="6">
    <source>
        <dbReference type="ARBA" id="ARBA00023136"/>
    </source>
</evidence>
<feature type="region of interest" description="Disordered" evidence="7">
    <location>
        <begin position="620"/>
        <end position="643"/>
    </location>
</feature>
<sequence length="643" mass="69075">MGGSGHEGHPDGPATASAGLPVEIAFLAGRGIAPVQLAEAARRAERRRSEPAREVFAAGLIDEESYYRALAAELGLPFHAGPFAPRPGGEHEAILRGGIAPVRSDSSSGPRFVMAPEGPALRAMLESGPRRRDDVAVVTPRRFHAALREANADRLALRAANLDAPGLARDSARTGSSRGQRIAATLAAAAVLAGAVVAPLETFFAVALLLGPLFLGLILLRLGAAIEQPLPDLWRQHRWRVDDSRLPVYTVAIPLYREEAVLAQMLTALKRLDYPPAKLDIRLLIEADDIGMQRALARIALPPQIAVTIVPPGEPRTKPRALNLALIEARGALFTIFDAEDIPDPQQLRMAAARFLRAPEDLACLQARLVIDHPEEGLLPALFALEYAGLFEVLNPGLLRAGLPIMLGGTSNHFRTDALRAVGGWDAWNVTEDADLGVRLARAGYRMGDLPSQTREEAPLTLRAWLKQRSRWIKGYIQTLVTHSRAPIAVLREAGPPASFAFLSLGLGTIVTALAYPVFAVAAFLAWREGSLFAPTHVFGSVASALAVGVWLFGAVALFLPPALGALRRGSPKLLLLLPLLPFYYGLVCIAAWMALHEYRARRFTWNKTTHGLARRRAPLAEPGGARGDAAIPAPPAPAAVRH</sequence>
<dbReference type="InterPro" id="IPR029044">
    <property type="entry name" value="Nucleotide-diphossugar_trans"/>
</dbReference>
<evidence type="ECO:0000256" key="4">
    <source>
        <dbReference type="ARBA" id="ARBA00022692"/>
    </source>
</evidence>
<dbReference type="PANTHER" id="PTHR43867:SF2">
    <property type="entry name" value="CELLULOSE SYNTHASE CATALYTIC SUBUNIT A [UDP-FORMING]"/>
    <property type="match status" value="1"/>
</dbReference>
<keyword evidence="4 8" id="KW-0812">Transmembrane</keyword>
<comment type="caution">
    <text evidence="9">The sequence shown here is derived from an EMBL/GenBank/DDBJ whole genome shotgun (WGS) entry which is preliminary data.</text>
</comment>
<feature type="transmembrane region" description="Helical" evidence="8">
    <location>
        <begin position="500"/>
        <end position="527"/>
    </location>
</feature>
<gene>
    <name evidence="9" type="ORF">ACFPN9_07945</name>
</gene>
<evidence type="ECO:0000256" key="3">
    <source>
        <dbReference type="ARBA" id="ARBA00022679"/>
    </source>
</evidence>
<keyword evidence="2" id="KW-0328">Glycosyltransferase</keyword>
<keyword evidence="5 8" id="KW-1133">Transmembrane helix</keyword>
<comment type="subcellular location">
    <subcellularLocation>
        <location evidence="1">Membrane</location>
        <topology evidence="1">Multi-pass membrane protein</topology>
    </subcellularLocation>
</comment>
<evidence type="ECO:0000256" key="1">
    <source>
        <dbReference type="ARBA" id="ARBA00004141"/>
    </source>
</evidence>
<dbReference type="RefSeq" id="WP_066718875.1">
    <property type="nucleotide sequence ID" value="NZ_JBHSLU010000012.1"/>
</dbReference>
<feature type="transmembrane region" description="Helical" evidence="8">
    <location>
        <begin position="206"/>
        <end position="226"/>
    </location>
</feature>
<dbReference type="InterPro" id="IPR050321">
    <property type="entry name" value="Glycosyltr_2/OpgH_subfam"/>
</dbReference>
<evidence type="ECO:0000256" key="5">
    <source>
        <dbReference type="ARBA" id="ARBA00022989"/>
    </source>
</evidence>
<dbReference type="Proteomes" id="UP001596060">
    <property type="component" value="Unassembled WGS sequence"/>
</dbReference>
<dbReference type="SUPFAM" id="SSF53448">
    <property type="entry name" value="Nucleotide-diphospho-sugar transferases"/>
    <property type="match status" value="1"/>
</dbReference>
<feature type="transmembrane region" description="Helical" evidence="8">
    <location>
        <begin position="574"/>
        <end position="596"/>
    </location>
</feature>
<organism evidence="9 10">
    <name type="scientific">Bosea massiliensis</name>
    <dbReference type="NCBI Taxonomy" id="151419"/>
    <lineage>
        <taxon>Bacteria</taxon>
        <taxon>Pseudomonadati</taxon>
        <taxon>Pseudomonadota</taxon>
        <taxon>Alphaproteobacteria</taxon>
        <taxon>Hyphomicrobiales</taxon>
        <taxon>Boseaceae</taxon>
        <taxon>Bosea</taxon>
    </lineage>
</organism>
<feature type="compositionally biased region" description="Pro residues" evidence="7">
    <location>
        <begin position="633"/>
        <end position="643"/>
    </location>
</feature>